<feature type="transmembrane region" description="Helical" evidence="4">
    <location>
        <begin position="390"/>
        <end position="411"/>
    </location>
</feature>
<dbReference type="EMBL" id="CM003159">
    <property type="protein sequence ID" value="KIS66207.1"/>
    <property type="molecule type" value="Genomic_DNA"/>
</dbReference>
<feature type="transmembrane region" description="Helical" evidence="4">
    <location>
        <begin position="114"/>
        <end position="135"/>
    </location>
</feature>
<dbReference type="VEuPathDB" id="FungiDB:UMAG_05942"/>
<dbReference type="AlphaFoldDB" id="A0A0D1BW08"/>
<dbReference type="GO" id="GO:0022857">
    <property type="term" value="F:transmembrane transporter activity"/>
    <property type="evidence" value="ECO:0000318"/>
    <property type="project" value="GO_Central"/>
</dbReference>
<keyword evidence="4" id="KW-1133">Transmembrane helix</keyword>
<evidence type="ECO:0008006" key="7">
    <source>
        <dbReference type="Google" id="ProtNLM"/>
    </source>
</evidence>
<dbReference type="InterPro" id="IPR050327">
    <property type="entry name" value="Proton-linked_MCT"/>
</dbReference>
<evidence type="ECO:0000313" key="5">
    <source>
        <dbReference type="EMBL" id="KIS66207.1"/>
    </source>
</evidence>
<accession>A0A0D1BW08</accession>
<dbReference type="eggNOG" id="KOG2504">
    <property type="taxonomic scope" value="Eukaryota"/>
</dbReference>
<comment type="similarity">
    <text evidence="2">Belongs to the major facilitator superfamily. Monocarboxylate porter (TC 2.A.1.13) family.</text>
</comment>
<dbReference type="InterPro" id="IPR011701">
    <property type="entry name" value="MFS"/>
</dbReference>
<feature type="transmembrane region" description="Helical" evidence="4">
    <location>
        <begin position="455"/>
        <end position="477"/>
    </location>
</feature>
<evidence type="ECO:0000256" key="1">
    <source>
        <dbReference type="ARBA" id="ARBA00004141"/>
    </source>
</evidence>
<feature type="compositionally biased region" description="Polar residues" evidence="3">
    <location>
        <begin position="15"/>
        <end position="28"/>
    </location>
</feature>
<feature type="transmembrane region" description="Helical" evidence="4">
    <location>
        <begin position="217"/>
        <end position="237"/>
    </location>
</feature>
<evidence type="ECO:0000256" key="3">
    <source>
        <dbReference type="SAM" id="MobiDB-lite"/>
    </source>
</evidence>
<proteinExistence type="inferred from homology"/>
<feature type="region of interest" description="Disordered" evidence="3">
    <location>
        <begin position="1"/>
        <end position="35"/>
    </location>
</feature>
<dbReference type="GO" id="GO:0005886">
    <property type="term" value="C:plasma membrane"/>
    <property type="evidence" value="ECO:0000318"/>
    <property type="project" value="GO_Central"/>
</dbReference>
<dbReference type="SUPFAM" id="SSF103473">
    <property type="entry name" value="MFS general substrate transporter"/>
    <property type="match status" value="1"/>
</dbReference>
<dbReference type="InterPro" id="IPR036259">
    <property type="entry name" value="MFS_trans_sf"/>
</dbReference>
<feature type="transmembrane region" description="Helical" evidence="4">
    <location>
        <begin position="244"/>
        <end position="263"/>
    </location>
</feature>
<dbReference type="GeneID" id="23565690"/>
<dbReference type="PANTHER" id="PTHR11360:SF287">
    <property type="entry name" value="MFS MONOCARBOXYLATE TRANSPORTER"/>
    <property type="match status" value="1"/>
</dbReference>
<feature type="transmembrane region" description="Helical" evidence="4">
    <location>
        <begin position="417"/>
        <end position="435"/>
    </location>
</feature>
<keyword evidence="4" id="KW-0472">Membrane</keyword>
<dbReference type="Pfam" id="PF07690">
    <property type="entry name" value="MFS_1"/>
    <property type="match status" value="1"/>
</dbReference>
<comment type="subcellular location">
    <subcellularLocation>
        <location evidence="1">Membrane</location>
        <topology evidence="1">Multi-pass membrane protein</topology>
    </subcellularLocation>
</comment>
<evidence type="ECO:0000256" key="4">
    <source>
        <dbReference type="SAM" id="Phobius"/>
    </source>
</evidence>
<dbReference type="OrthoDB" id="2213137at2759"/>
<feature type="transmembrane region" description="Helical" evidence="4">
    <location>
        <begin position="275"/>
        <end position="299"/>
    </location>
</feature>
<evidence type="ECO:0000256" key="2">
    <source>
        <dbReference type="ARBA" id="ARBA00006727"/>
    </source>
</evidence>
<organism evidence="5 6">
    <name type="scientific">Mycosarcoma maydis</name>
    <name type="common">Corn smut fungus</name>
    <name type="synonym">Ustilago maydis</name>
    <dbReference type="NCBI Taxonomy" id="5270"/>
    <lineage>
        <taxon>Eukaryota</taxon>
        <taxon>Fungi</taxon>
        <taxon>Dikarya</taxon>
        <taxon>Basidiomycota</taxon>
        <taxon>Ustilaginomycotina</taxon>
        <taxon>Ustilaginomycetes</taxon>
        <taxon>Ustilaginales</taxon>
        <taxon>Ustilaginaceae</taxon>
        <taxon>Mycosarcoma</taxon>
    </lineage>
</organism>
<dbReference type="Gene3D" id="1.20.1250.20">
    <property type="entry name" value="MFS general substrate transporter like domains"/>
    <property type="match status" value="2"/>
</dbReference>
<dbReference type="InParanoid" id="A0A0D1BW08"/>
<reference evidence="5 6" key="1">
    <citation type="journal article" date="2006" name="Nature">
        <title>Insights from the genome of the biotrophic fungal plant pathogen Ustilago maydis.</title>
        <authorList>
            <person name="Kamper J."/>
            <person name="Kahmann R."/>
            <person name="Bolker M."/>
            <person name="Ma L.J."/>
            <person name="Brefort T."/>
            <person name="Saville B.J."/>
            <person name="Banuett F."/>
            <person name="Kronstad J.W."/>
            <person name="Gold S.E."/>
            <person name="Muller O."/>
            <person name="Perlin M.H."/>
            <person name="Wosten H.A."/>
            <person name="de Vries R."/>
            <person name="Ruiz-Herrera J."/>
            <person name="Reynaga-Pena C.G."/>
            <person name="Snetselaar K."/>
            <person name="McCann M."/>
            <person name="Perez-Martin J."/>
            <person name="Feldbrugge M."/>
            <person name="Basse C.W."/>
            <person name="Steinberg G."/>
            <person name="Ibeas J.I."/>
            <person name="Holloman W."/>
            <person name="Guzman P."/>
            <person name="Farman M."/>
            <person name="Stajich J.E."/>
            <person name="Sentandreu R."/>
            <person name="Gonzalez-Prieto J.M."/>
            <person name="Kennell J.C."/>
            <person name="Molina L."/>
            <person name="Schirawski J."/>
            <person name="Mendoza-Mendoza A."/>
            <person name="Greilinger D."/>
            <person name="Munch K."/>
            <person name="Rossel N."/>
            <person name="Scherer M."/>
            <person name="Vranes M."/>
            <person name="Ladendorf O."/>
            <person name="Vincon V."/>
            <person name="Fuchs U."/>
            <person name="Sandrock B."/>
            <person name="Meng S."/>
            <person name="Ho E.C."/>
            <person name="Cahill M.J."/>
            <person name="Boyce K.J."/>
            <person name="Klose J."/>
            <person name="Klosterman S.J."/>
            <person name="Deelstra H.J."/>
            <person name="Ortiz-Castellanos L."/>
            <person name="Li W."/>
            <person name="Sanchez-Alonso P."/>
            <person name="Schreier P.H."/>
            <person name="Hauser-Hahn I."/>
            <person name="Vaupel M."/>
            <person name="Koopmann E."/>
            <person name="Friedrich G."/>
            <person name="Voss H."/>
            <person name="Schluter T."/>
            <person name="Margolis J."/>
            <person name="Platt D."/>
            <person name="Swimmer C."/>
            <person name="Gnirke A."/>
            <person name="Chen F."/>
            <person name="Vysotskaia V."/>
            <person name="Mannhaupt G."/>
            <person name="Guldener U."/>
            <person name="Munsterkotter M."/>
            <person name="Haase D."/>
            <person name="Oesterheld M."/>
            <person name="Mewes H.W."/>
            <person name="Mauceli E.W."/>
            <person name="DeCaprio D."/>
            <person name="Wade C.M."/>
            <person name="Butler J."/>
            <person name="Young S."/>
            <person name="Jaffe D.B."/>
            <person name="Calvo S."/>
            <person name="Nusbaum C."/>
            <person name="Galagan J."/>
            <person name="Birren B.W."/>
        </authorList>
    </citation>
    <scope>NUCLEOTIDE SEQUENCE [LARGE SCALE GENOMIC DNA]</scope>
    <source>
        <strain evidence="6">DSM 14603 / FGSC 9021 / UM521</strain>
    </source>
</reference>
<evidence type="ECO:0000313" key="6">
    <source>
        <dbReference type="Proteomes" id="UP000000561"/>
    </source>
</evidence>
<keyword evidence="6" id="KW-1185">Reference proteome</keyword>
<feature type="transmembrane region" description="Helical" evidence="4">
    <location>
        <begin position="320"/>
        <end position="343"/>
    </location>
</feature>
<feature type="transmembrane region" description="Helical" evidence="4">
    <location>
        <begin position="363"/>
        <end position="383"/>
    </location>
</feature>
<dbReference type="OMA" id="ATEFMIW"/>
<dbReference type="PANTHER" id="PTHR11360">
    <property type="entry name" value="MONOCARBOXYLATE TRANSPORTER"/>
    <property type="match status" value="1"/>
</dbReference>
<sequence>MDPLQLVRLDKESHQNYVEPSSRSTPSAKSGVGEKQAACVDLEEQALDLAHKASKPSPSLGAQPLPVARDAPILTNKRCSVVQRQSSSCAVSVDNSEHDSAVPVKDRGWNAWKFVLASAATEFMIWGAAAGYGSFQEYHQHDPRSPFHQSSLTATSSIGTTLLAGQHVITLLTFGIYSRYPTLVKTFTYACVAGSSLSLLIASFANSVALLVVFQGLVYGMFGGNIFTAVILWLPNWWDRRRGFATAIIFGGSGIGGIVWPIIFSELLQTVGFRWTLRVWALAQLVITGGAVLCLNAGVKLVRVSTPFRCKQVLPGFPRSLLSGVTLLNIVALLTQTTAWYSVSLNISNYASSMGFSSDTSTGILSAFNASAAITYFVLGYLVDRFSYPLLMATSTTLNLVFTALVFGFAGSSLTKIVVFVVFYGLTGGGFSCFLTPVSRDIADKSRSHEFSVRFLYLIVVRGSAAMVGPIIAVQFYPKHMDRESTYGSYGFTGFIAFVSGTLAVSTMASLAIFVQKRYVGTRQDGLSFKSMTKTLKPRRETRPGVDGGVAAV</sequence>
<dbReference type="Proteomes" id="UP000000561">
    <property type="component" value="Chromosome 20"/>
</dbReference>
<gene>
    <name evidence="5" type="ORF">UMAG_05942</name>
</gene>
<dbReference type="RefSeq" id="XP_011392276.1">
    <property type="nucleotide sequence ID" value="XM_011393974.1"/>
</dbReference>
<name>A0A0D1BW08_MYCMD</name>
<feature type="transmembrane region" description="Helical" evidence="4">
    <location>
        <begin position="489"/>
        <end position="515"/>
    </location>
</feature>
<feature type="transmembrane region" description="Helical" evidence="4">
    <location>
        <begin position="189"/>
        <end position="211"/>
    </location>
</feature>
<feature type="transmembrane region" description="Helical" evidence="4">
    <location>
        <begin position="155"/>
        <end position="177"/>
    </location>
</feature>
<protein>
    <recommendedName>
        <fullName evidence="7">Major facilitator superfamily (MFS) profile domain-containing protein</fullName>
    </recommendedName>
</protein>
<keyword evidence="4" id="KW-0812">Transmembrane</keyword>
<dbReference type="KEGG" id="uma:UMAG_05942"/>